<evidence type="ECO:0000313" key="4">
    <source>
        <dbReference type="RefSeq" id="XP_019633741.1"/>
    </source>
</evidence>
<dbReference type="KEGG" id="bbel:109477124"/>
<dbReference type="GeneID" id="109477124"/>
<feature type="compositionally biased region" description="Low complexity" evidence="1">
    <location>
        <begin position="93"/>
        <end position="128"/>
    </location>
</feature>
<dbReference type="Gene3D" id="3.40.50.410">
    <property type="entry name" value="von Willebrand factor, type A domain"/>
    <property type="match status" value="1"/>
</dbReference>
<organism evidence="3 4">
    <name type="scientific">Branchiostoma belcheri</name>
    <name type="common">Amphioxus</name>
    <dbReference type="NCBI Taxonomy" id="7741"/>
    <lineage>
        <taxon>Eukaryota</taxon>
        <taxon>Metazoa</taxon>
        <taxon>Chordata</taxon>
        <taxon>Cephalochordata</taxon>
        <taxon>Leptocardii</taxon>
        <taxon>Amphioxiformes</taxon>
        <taxon>Branchiostomatidae</taxon>
        <taxon>Branchiostoma</taxon>
    </lineage>
</organism>
<gene>
    <name evidence="4" type="primary">LOC109477124</name>
</gene>
<evidence type="ECO:0000259" key="2">
    <source>
        <dbReference type="PROSITE" id="PS50234"/>
    </source>
</evidence>
<dbReference type="CDD" id="cd01450">
    <property type="entry name" value="vWFA_subfamily_ECM"/>
    <property type="match status" value="1"/>
</dbReference>
<feature type="compositionally biased region" description="Pro residues" evidence="1">
    <location>
        <begin position="77"/>
        <end position="92"/>
    </location>
</feature>
<dbReference type="SMART" id="SM00327">
    <property type="entry name" value="VWA"/>
    <property type="match status" value="1"/>
</dbReference>
<dbReference type="RefSeq" id="XP_019633741.1">
    <property type="nucleotide sequence ID" value="XM_019778182.1"/>
</dbReference>
<dbReference type="PANTHER" id="PTHR24020:SF87">
    <property type="entry name" value="COLLAGEN ALPHA-1(VI) CHAIN-LIKE"/>
    <property type="match status" value="1"/>
</dbReference>
<accession>A0A6P4ZVT6</accession>
<dbReference type="AlphaFoldDB" id="A0A6P4ZVT6"/>
<evidence type="ECO:0000313" key="3">
    <source>
        <dbReference type="Proteomes" id="UP000515135"/>
    </source>
</evidence>
<dbReference type="SUPFAM" id="SSF53300">
    <property type="entry name" value="vWA-like"/>
    <property type="match status" value="1"/>
</dbReference>
<dbReference type="Proteomes" id="UP000515135">
    <property type="component" value="Unplaced"/>
</dbReference>
<sequence length="312" mass="33947">MSPSVEMPIVGSVWGEFCLEGLTPVMELLGYKAGIEEIIAGVEVGVGDFQKDLKKSIPIPGIIKGEQKFGECGQNPPVNPPPPTRAPPPTPDKPTTTPDKPTTTPDKPTTIPDAQTTTPEAPTTTPDEPCTIELVFLLDGSWSIGPINFEEMKEYIRDVIACLDSTNTKVSVIRYDEKPMTYITLGGYTSITHLQYLIMYVSFQGSLTKTGHAIRYMATVVPFDSSVHKAAVVVTDGRSQADVHGKKQDGYAESASEARNAGIELFCIAAGIDVFINYDELNIITDNPARVVYWKQMDPCEFAVLLLTELCG</sequence>
<feature type="domain" description="VWFA" evidence="2">
    <location>
        <begin position="133"/>
        <end position="310"/>
    </location>
</feature>
<dbReference type="Pfam" id="PF00092">
    <property type="entry name" value="VWA"/>
    <property type="match status" value="1"/>
</dbReference>
<reference evidence="4" key="1">
    <citation type="submission" date="2025-08" db="UniProtKB">
        <authorList>
            <consortium name="RefSeq"/>
        </authorList>
    </citation>
    <scope>IDENTIFICATION</scope>
    <source>
        <tissue evidence="4">Gonad</tissue>
    </source>
</reference>
<name>A0A6P4ZVT6_BRABE</name>
<dbReference type="OrthoDB" id="5317514at2759"/>
<evidence type="ECO:0000256" key="1">
    <source>
        <dbReference type="SAM" id="MobiDB-lite"/>
    </source>
</evidence>
<proteinExistence type="predicted"/>
<dbReference type="PROSITE" id="PS50234">
    <property type="entry name" value="VWFA"/>
    <property type="match status" value="1"/>
</dbReference>
<dbReference type="InterPro" id="IPR050525">
    <property type="entry name" value="ECM_Assembly_Org"/>
</dbReference>
<protein>
    <submittedName>
        <fullName evidence="4">Collagen alpha-1(XIV) chain-like</fullName>
    </submittedName>
</protein>
<feature type="region of interest" description="Disordered" evidence="1">
    <location>
        <begin position="66"/>
        <end position="128"/>
    </location>
</feature>
<keyword evidence="3" id="KW-1185">Reference proteome</keyword>
<dbReference type="InterPro" id="IPR036465">
    <property type="entry name" value="vWFA_dom_sf"/>
</dbReference>
<dbReference type="PANTHER" id="PTHR24020">
    <property type="entry name" value="COLLAGEN ALPHA"/>
    <property type="match status" value="1"/>
</dbReference>
<dbReference type="PRINTS" id="PR00453">
    <property type="entry name" value="VWFADOMAIN"/>
</dbReference>
<dbReference type="InterPro" id="IPR002035">
    <property type="entry name" value="VWF_A"/>
</dbReference>